<dbReference type="OrthoDB" id="7202530at2"/>
<reference evidence="2 3" key="2">
    <citation type="submission" date="2019-02" db="EMBL/GenBank/DDBJ databases">
        <title>'Lichenibacterium ramalinii' gen. nov. sp. nov., 'Lichenibacterium minor' gen. nov. sp. nov.</title>
        <authorList>
            <person name="Pankratov T."/>
        </authorList>
    </citation>
    <scope>NUCLEOTIDE SEQUENCE [LARGE SCALE GENOMIC DNA]</scope>
    <source>
        <strain evidence="2 3">RmlP001</strain>
    </source>
</reference>
<dbReference type="RefSeq" id="WP_129219331.1">
    <property type="nucleotide sequence ID" value="NZ_QYBC01000008.1"/>
</dbReference>
<feature type="region of interest" description="Disordered" evidence="1">
    <location>
        <begin position="22"/>
        <end position="48"/>
    </location>
</feature>
<evidence type="ECO:0000313" key="3">
    <source>
        <dbReference type="Proteomes" id="UP000289411"/>
    </source>
</evidence>
<dbReference type="Gene3D" id="3.40.50.300">
    <property type="entry name" value="P-loop containing nucleotide triphosphate hydrolases"/>
    <property type="match status" value="1"/>
</dbReference>
<sequence>MPHPPHTTDVSGLRDLVSRIEGTRPGAPRRREAGFPAPVSLGDGGLGDGGLGDGGLPLDRLLSGGLRRGTLHEVVGEGVGDAAAAAGFALAVAGRCAGLDPLVWIVEDHVASETGLPYRPGLGAHGIDPDRLILVRTADGPATLWALEEALRLGARAVLAELWGAKHYGLAASRRLLLAAQRGRGTAVLLHAGLAGRGAALSSAAETRLAVRACPSPRLASAGGRTPIPGVPAVSVRLLKLRLGTGGEADLDRRHPIVWNPDRRCFDAHPLPFGLPAAAADRPHPARRAASVVDFGQARAG</sequence>
<keyword evidence="3" id="KW-1185">Reference proteome</keyword>
<dbReference type="Proteomes" id="UP000289411">
    <property type="component" value="Unassembled WGS sequence"/>
</dbReference>
<gene>
    <name evidence="2" type="ORF">D3272_11595</name>
</gene>
<proteinExistence type="predicted"/>
<dbReference type="EMBL" id="QYBC01000008">
    <property type="protein sequence ID" value="RYB05091.1"/>
    <property type="molecule type" value="Genomic_DNA"/>
</dbReference>
<evidence type="ECO:0000256" key="1">
    <source>
        <dbReference type="SAM" id="MobiDB-lite"/>
    </source>
</evidence>
<comment type="caution">
    <text evidence="2">The sequence shown here is derived from an EMBL/GenBank/DDBJ whole genome shotgun (WGS) entry which is preliminary data.</text>
</comment>
<evidence type="ECO:0000313" key="2">
    <source>
        <dbReference type="EMBL" id="RYB05091.1"/>
    </source>
</evidence>
<evidence type="ECO:0008006" key="4">
    <source>
        <dbReference type="Google" id="ProtNLM"/>
    </source>
</evidence>
<protein>
    <recommendedName>
        <fullName evidence="4">Protein ImuA</fullName>
    </recommendedName>
</protein>
<name>A0A4Q2RCB0_9HYPH</name>
<dbReference type="InterPro" id="IPR027417">
    <property type="entry name" value="P-loop_NTPase"/>
</dbReference>
<dbReference type="AlphaFoldDB" id="A0A4Q2RCB0"/>
<dbReference type="SUPFAM" id="SSF52540">
    <property type="entry name" value="P-loop containing nucleoside triphosphate hydrolases"/>
    <property type="match status" value="1"/>
</dbReference>
<reference evidence="2 3" key="1">
    <citation type="submission" date="2018-09" db="EMBL/GenBank/DDBJ databases">
        <authorList>
            <person name="Grouzdev D.S."/>
            <person name="Krutkina M.S."/>
        </authorList>
    </citation>
    <scope>NUCLEOTIDE SEQUENCE [LARGE SCALE GENOMIC DNA]</scope>
    <source>
        <strain evidence="2 3">RmlP001</strain>
    </source>
</reference>
<accession>A0A4Q2RCB0</accession>
<organism evidence="2 3">
    <name type="scientific">Lichenibacterium ramalinae</name>
    <dbReference type="NCBI Taxonomy" id="2316527"/>
    <lineage>
        <taxon>Bacteria</taxon>
        <taxon>Pseudomonadati</taxon>
        <taxon>Pseudomonadota</taxon>
        <taxon>Alphaproteobacteria</taxon>
        <taxon>Hyphomicrobiales</taxon>
        <taxon>Lichenihabitantaceae</taxon>
        <taxon>Lichenibacterium</taxon>
    </lineage>
</organism>